<evidence type="ECO:0000256" key="3">
    <source>
        <dbReference type="ARBA" id="ARBA00022737"/>
    </source>
</evidence>
<name>A0A9Q0LF54_ANAIG</name>
<dbReference type="GO" id="GO:0006606">
    <property type="term" value="P:protein import into nucleus"/>
    <property type="evidence" value="ECO:0007669"/>
    <property type="project" value="InterPro"/>
</dbReference>
<evidence type="ECO:0000256" key="2">
    <source>
        <dbReference type="ARBA" id="ARBA00022448"/>
    </source>
</evidence>
<reference evidence="8" key="1">
    <citation type="submission" date="2022-10" db="EMBL/GenBank/DDBJ databases">
        <title>Novel sulphate-reducing endosymbionts in the free-living metamonad Anaeramoeba.</title>
        <authorList>
            <person name="Jerlstrom-Hultqvist J."/>
            <person name="Cepicka I."/>
            <person name="Gallot-Lavallee L."/>
            <person name="Salas-Leiva D."/>
            <person name="Curtis B.A."/>
            <person name="Zahonova K."/>
            <person name="Pipaliya S."/>
            <person name="Dacks J."/>
            <person name="Roger A.J."/>
        </authorList>
    </citation>
    <scope>NUCLEOTIDE SEQUENCE</scope>
    <source>
        <strain evidence="8">BMAN</strain>
    </source>
</reference>
<dbReference type="AlphaFoldDB" id="A0A9Q0LF54"/>
<dbReference type="Pfam" id="PF00514">
    <property type="entry name" value="Arm"/>
    <property type="match status" value="5"/>
</dbReference>
<evidence type="ECO:0000256" key="1">
    <source>
        <dbReference type="ARBA" id="ARBA00010394"/>
    </source>
</evidence>
<proteinExistence type="inferred from homology"/>
<comment type="similarity">
    <text evidence="1 5">Belongs to the importin alpha family.</text>
</comment>
<evidence type="ECO:0000259" key="7">
    <source>
        <dbReference type="PROSITE" id="PS51214"/>
    </source>
</evidence>
<dbReference type="Gene3D" id="1.25.10.10">
    <property type="entry name" value="Leucine-rich Repeat Variant"/>
    <property type="match status" value="1"/>
</dbReference>
<evidence type="ECO:0000256" key="4">
    <source>
        <dbReference type="ARBA" id="ARBA00022927"/>
    </source>
</evidence>
<dbReference type="InterPro" id="IPR002652">
    <property type="entry name" value="Importin-a_IBB"/>
</dbReference>
<dbReference type="PIRSF" id="PIRSF005673">
    <property type="entry name" value="Importin_alpha"/>
    <property type="match status" value="1"/>
</dbReference>
<dbReference type="Proteomes" id="UP001149090">
    <property type="component" value="Unassembled WGS sequence"/>
</dbReference>
<dbReference type="InterPro" id="IPR011989">
    <property type="entry name" value="ARM-like"/>
</dbReference>
<dbReference type="OMA" id="WAVINGM"/>
<feature type="repeat" description="ARM" evidence="6">
    <location>
        <begin position="285"/>
        <end position="323"/>
    </location>
</feature>
<keyword evidence="4 5" id="KW-0653">Protein transport</keyword>
<evidence type="ECO:0000313" key="9">
    <source>
        <dbReference type="Proteomes" id="UP001149090"/>
    </source>
</evidence>
<dbReference type="OrthoDB" id="29145at2759"/>
<dbReference type="GO" id="GO:0061608">
    <property type="term" value="F:nuclear import signal receptor activity"/>
    <property type="evidence" value="ECO:0007669"/>
    <property type="project" value="InterPro"/>
</dbReference>
<evidence type="ECO:0000313" key="8">
    <source>
        <dbReference type="EMBL" id="KAJ5070373.1"/>
    </source>
</evidence>
<dbReference type="InterPro" id="IPR032413">
    <property type="entry name" value="Arm_3"/>
</dbReference>
<dbReference type="SMART" id="SM00185">
    <property type="entry name" value="ARM"/>
    <property type="match status" value="7"/>
</dbReference>
<feature type="repeat" description="ARM" evidence="6">
    <location>
        <begin position="116"/>
        <end position="159"/>
    </location>
</feature>
<evidence type="ECO:0000256" key="6">
    <source>
        <dbReference type="PROSITE-ProRule" id="PRU00259"/>
    </source>
</evidence>
<keyword evidence="9" id="KW-1185">Reference proteome</keyword>
<dbReference type="FunFam" id="1.25.10.10:FF:000009">
    <property type="entry name" value="Importin subunit alpha"/>
    <property type="match status" value="1"/>
</dbReference>
<evidence type="ECO:0000256" key="5">
    <source>
        <dbReference type="PIRNR" id="PIRNR005673"/>
    </source>
</evidence>
<comment type="caution">
    <text evidence="8">The sequence shown here is derived from an EMBL/GenBank/DDBJ whole genome shotgun (WGS) entry which is preliminary data.</text>
</comment>
<sequence length="519" mass="58706">MSYIQRISRRKGNYKKKIDFSESRTKRLQMSIQISKDKREQQLMKKRFFHSRKDESSDSDDIDDQEFIDQHLQLLPQYAQAINGNNENDLKLALVKVRKLISVENQPPIKQIVDIGITPRLVQLLKHSEDPKILFEAAWILTNIASGTKEQTKTVVKEGAIPIFVNLLSSSDEDVQEQSIWAIGNIAGDQIKYRDELLNLGTMEKILTILRVTTNEGIIQNSAWAISNLSRGKPKPDFKSVSIALPFLERLINSSNIDTVIDSCWALSYLTNGNDDEIEECVNSGIVPTLISLLRSDNLKLLTPVLRAIGNIVTGTDNQTELVLNYKPLENLCTFLDNPRKAIRKEICWILSNITAGIETQIQQVLDVPNLMEKVINILKNDDLEVKKEAAWTVSNAITGAKSQQIRYIVELDSIEPICNLLTSSNNADIISVCLDALQSILEVGDESPDPENAYAVIIEELGVVPKIEELQKHPNEEIYEKASEIISTYFSQDSDMNFQNEMDMYPDDAQDPDRKFDI</sequence>
<accession>A0A9Q0LF54</accession>
<keyword evidence="3" id="KW-0677">Repeat</keyword>
<organism evidence="8 9">
    <name type="scientific">Anaeramoeba ignava</name>
    <name type="common">Anaerobic marine amoeba</name>
    <dbReference type="NCBI Taxonomy" id="1746090"/>
    <lineage>
        <taxon>Eukaryota</taxon>
        <taxon>Metamonada</taxon>
        <taxon>Anaeramoebidae</taxon>
        <taxon>Anaeramoeba</taxon>
    </lineage>
</organism>
<dbReference type="Pfam" id="PF16186">
    <property type="entry name" value="Arm_3"/>
    <property type="match status" value="1"/>
</dbReference>
<feature type="domain" description="IBB" evidence="7">
    <location>
        <begin position="1"/>
        <end position="56"/>
    </location>
</feature>
<dbReference type="PANTHER" id="PTHR23316">
    <property type="entry name" value="IMPORTIN ALPHA"/>
    <property type="match status" value="1"/>
</dbReference>
<keyword evidence="2 5" id="KW-0813">Transport</keyword>
<feature type="repeat" description="ARM" evidence="6">
    <location>
        <begin position="159"/>
        <end position="187"/>
    </location>
</feature>
<dbReference type="PROSITE" id="PS50176">
    <property type="entry name" value="ARM_REPEAT"/>
    <property type="match status" value="3"/>
</dbReference>
<gene>
    <name evidence="8" type="ORF">M0811_11039</name>
</gene>
<dbReference type="GO" id="GO:0005737">
    <property type="term" value="C:cytoplasm"/>
    <property type="evidence" value="ECO:0007669"/>
    <property type="project" value="InterPro"/>
</dbReference>
<dbReference type="InterPro" id="IPR024931">
    <property type="entry name" value="Importin_alpha"/>
</dbReference>
<dbReference type="InterPro" id="IPR016024">
    <property type="entry name" value="ARM-type_fold"/>
</dbReference>
<dbReference type="GO" id="GO:0005634">
    <property type="term" value="C:nucleus"/>
    <property type="evidence" value="ECO:0007669"/>
    <property type="project" value="UniProtKB-ARBA"/>
</dbReference>
<dbReference type="SUPFAM" id="SSF48371">
    <property type="entry name" value="ARM repeat"/>
    <property type="match status" value="1"/>
</dbReference>
<dbReference type="PROSITE" id="PS51214">
    <property type="entry name" value="IBB"/>
    <property type="match status" value="1"/>
</dbReference>
<dbReference type="Pfam" id="PF01749">
    <property type="entry name" value="IBB"/>
    <property type="match status" value="1"/>
</dbReference>
<protein>
    <recommendedName>
        <fullName evidence="5">Importin subunit alpha</fullName>
    </recommendedName>
</protein>
<dbReference type="EMBL" id="JAPDFW010000096">
    <property type="protein sequence ID" value="KAJ5070373.1"/>
    <property type="molecule type" value="Genomic_DNA"/>
</dbReference>
<dbReference type="InterPro" id="IPR000225">
    <property type="entry name" value="Armadillo"/>
</dbReference>